<organism evidence="2 3">
    <name type="scientific">Naegleria lovaniensis</name>
    <name type="common">Amoeba</name>
    <dbReference type="NCBI Taxonomy" id="51637"/>
    <lineage>
        <taxon>Eukaryota</taxon>
        <taxon>Discoba</taxon>
        <taxon>Heterolobosea</taxon>
        <taxon>Tetramitia</taxon>
        <taxon>Eutetramitia</taxon>
        <taxon>Vahlkampfiidae</taxon>
        <taxon>Naegleria</taxon>
    </lineage>
</organism>
<dbReference type="GeneID" id="68093143"/>
<dbReference type="SUPFAM" id="SSF103032">
    <property type="entry name" value="Hypothetical protein YwqG"/>
    <property type="match status" value="1"/>
</dbReference>
<sequence length="250" mass="28915">MIKLRFSNEIPSEILIEIFEFLNGCELLKCVSCVCTEWHQVISKKLDWKLLVSRRLGFTLIVVIPPVVLNSHPHEMQTQCCSNNEFWKLYFIENVAKHKYQPVLNFLKQHPNITWEQVFEDGKIGDRNNISKFMTFNVSGGESNDDNDNNMAIGESKIGGYPDLPRHFEWPKDSHGKEWPFICQLNVQQLEYLDLTNRVIPKGGGMLYFFTPFDEASSGGSYWGVRKCDHQPMTYLNAIQIKEMGGLDLF</sequence>
<dbReference type="AlphaFoldDB" id="A0AA88GWU6"/>
<dbReference type="InterPro" id="IPR001810">
    <property type="entry name" value="F-box_dom"/>
</dbReference>
<dbReference type="CDD" id="cd09917">
    <property type="entry name" value="F-box_SF"/>
    <property type="match status" value="1"/>
</dbReference>
<dbReference type="SMART" id="SM00256">
    <property type="entry name" value="FBOX"/>
    <property type="match status" value="1"/>
</dbReference>
<accession>A0AA88GWU6</accession>
<gene>
    <name evidence="2" type="ORF">C9374_000681</name>
</gene>
<dbReference type="RefSeq" id="XP_044552509.1">
    <property type="nucleotide sequence ID" value="XM_044696711.1"/>
</dbReference>
<evidence type="ECO:0000313" key="3">
    <source>
        <dbReference type="Proteomes" id="UP000816034"/>
    </source>
</evidence>
<protein>
    <recommendedName>
        <fullName evidence="1">F-box domain-containing protein</fullName>
    </recommendedName>
</protein>
<dbReference type="Proteomes" id="UP000816034">
    <property type="component" value="Unassembled WGS sequence"/>
</dbReference>
<evidence type="ECO:0000313" key="2">
    <source>
        <dbReference type="EMBL" id="KAG2388517.1"/>
    </source>
</evidence>
<name>A0AA88GWU6_NAELO</name>
<dbReference type="InterPro" id="IPR035948">
    <property type="entry name" value="YwqG-like_sf"/>
</dbReference>
<dbReference type="Gene3D" id="1.20.1280.50">
    <property type="match status" value="1"/>
</dbReference>
<dbReference type="Pfam" id="PF12937">
    <property type="entry name" value="F-box-like"/>
    <property type="match status" value="1"/>
</dbReference>
<reference evidence="2 3" key="1">
    <citation type="journal article" date="2018" name="BMC Genomics">
        <title>The genome of Naegleria lovaniensis, the basis for a comparative approach to unravel pathogenicity factors of the human pathogenic amoeba N. fowleri.</title>
        <authorList>
            <person name="Liechti N."/>
            <person name="Schurch N."/>
            <person name="Bruggmann R."/>
            <person name="Wittwer M."/>
        </authorList>
    </citation>
    <scope>NUCLEOTIDE SEQUENCE [LARGE SCALE GENOMIC DNA]</scope>
    <source>
        <strain evidence="2 3">ATCC 30569</strain>
    </source>
</reference>
<dbReference type="Gene3D" id="2.30.320.10">
    <property type="entry name" value="YwqG-like"/>
    <property type="match status" value="1"/>
</dbReference>
<evidence type="ECO:0000259" key="1">
    <source>
        <dbReference type="PROSITE" id="PS50181"/>
    </source>
</evidence>
<keyword evidence="3" id="KW-1185">Reference proteome</keyword>
<feature type="domain" description="F-box" evidence="1">
    <location>
        <begin position="4"/>
        <end position="51"/>
    </location>
</feature>
<dbReference type="InterPro" id="IPR015315">
    <property type="entry name" value="DUF1963"/>
</dbReference>
<dbReference type="PROSITE" id="PS50181">
    <property type="entry name" value="FBOX"/>
    <property type="match status" value="1"/>
</dbReference>
<dbReference type="SUPFAM" id="SSF81383">
    <property type="entry name" value="F-box domain"/>
    <property type="match status" value="1"/>
</dbReference>
<dbReference type="EMBL" id="PYSW02000010">
    <property type="protein sequence ID" value="KAG2388517.1"/>
    <property type="molecule type" value="Genomic_DNA"/>
</dbReference>
<dbReference type="InterPro" id="IPR036047">
    <property type="entry name" value="F-box-like_dom_sf"/>
</dbReference>
<dbReference type="Pfam" id="PF09234">
    <property type="entry name" value="DUF1963"/>
    <property type="match status" value="1"/>
</dbReference>
<proteinExistence type="predicted"/>
<comment type="caution">
    <text evidence="2">The sequence shown here is derived from an EMBL/GenBank/DDBJ whole genome shotgun (WGS) entry which is preliminary data.</text>
</comment>